<dbReference type="EC" id="2.7.13.3" evidence="2"/>
<dbReference type="Proteomes" id="UP001180487">
    <property type="component" value="Unassembled WGS sequence"/>
</dbReference>
<dbReference type="Pfam" id="PF02518">
    <property type="entry name" value="HATPase_c"/>
    <property type="match status" value="1"/>
</dbReference>
<feature type="domain" description="PAS" evidence="7">
    <location>
        <begin position="248"/>
        <end position="301"/>
    </location>
</feature>
<dbReference type="InterPro" id="IPR001610">
    <property type="entry name" value="PAC"/>
</dbReference>
<evidence type="ECO:0000313" key="10">
    <source>
        <dbReference type="Proteomes" id="UP001180487"/>
    </source>
</evidence>
<evidence type="ECO:0000256" key="5">
    <source>
        <dbReference type="ARBA" id="ARBA00022777"/>
    </source>
</evidence>
<evidence type="ECO:0000256" key="2">
    <source>
        <dbReference type="ARBA" id="ARBA00012438"/>
    </source>
</evidence>
<organism evidence="9 10">
    <name type="scientific">Rhodoferax ferrireducens</name>
    <dbReference type="NCBI Taxonomy" id="192843"/>
    <lineage>
        <taxon>Bacteria</taxon>
        <taxon>Pseudomonadati</taxon>
        <taxon>Pseudomonadota</taxon>
        <taxon>Betaproteobacteria</taxon>
        <taxon>Burkholderiales</taxon>
        <taxon>Comamonadaceae</taxon>
        <taxon>Rhodoferax</taxon>
    </lineage>
</organism>
<dbReference type="PROSITE" id="PS50113">
    <property type="entry name" value="PAC"/>
    <property type="match status" value="2"/>
</dbReference>
<evidence type="ECO:0000256" key="3">
    <source>
        <dbReference type="ARBA" id="ARBA00022553"/>
    </source>
</evidence>
<dbReference type="InterPro" id="IPR003594">
    <property type="entry name" value="HATPase_dom"/>
</dbReference>
<keyword evidence="4 9" id="KW-0808">Transferase</keyword>
<name>A0ABU2C3U0_9BURK</name>
<dbReference type="Gene3D" id="3.30.450.20">
    <property type="entry name" value="PAS domain"/>
    <property type="match status" value="3"/>
</dbReference>
<dbReference type="InterPro" id="IPR005467">
    <property type="entry name" value="His_kinase_dom"/>
</dbReference>
<dbReference type="Gene3D" id="1.10.287.130">
    <property type="match status" value="1"/>
</dbReference>
<sequence length="614" mass="67962">MTVASPEVLWAQNPDALVAMAPDGLVLHWNPAAVAIFGYTEAEVMGQSLFQLIVPPDQLEDVRRMQNEALRGGLSVGEAVRRRKDGTLVHVSVSTKAVYGADGQLAYFLSNKKDVTHLKVLRDAKLVEARFRDLLESTPDAIVMVNVTGRIVLVNGQAEKMFGYLRTELLGKPIEVLLPPRFRTGHLARRGGFFEQPRTRTMGAGLDLYGLRNGGVEFPVEISLSPIATEEGTMVMSAIRDTSDRKKADQKFKDLLESAPDAMVIVNREGVMVLVNSQAVQLFGWTREELLGEKIEILVPERFRGKHPGHRGGFFAQPRARAMGAGLDLFGRRKDGSEFPVEISLSPLETEEGLFVSSAIRDVTERKQFEQALWDKNQELENAAMVKDRFFASMSHELRTPLNSIIGFTGTLRMKLPGPLNEEQDKQLRIVQTSARHLLSLINDLLDLAKVGANKLDLKLELLDCNGVLEEVAAILRPDAEKKGLHFTVNLTDKAAMLQTDRRALSQIILNLVGNAIKFTERGSVRLQLQQRASNGRQQVLIHIEDTGPGIAHEDQERLFEAFSRVEAANRRKSEGAGLGLHLSRKLATALGGRIVFSTEYGRGSIFTLELPGT</sequence>
<dbReference type="Pfam" id="PF00512">
    <property type="entry name" value="HisKA"/>
    <property type="match status" value="1"/>
</dbReference>
<reference evidence="9 10" key="1">
    <citation type="submission" date="2023-07" db="EMBL/GenBank/DDBJ databases">
        <title>Sorghum-associated microbial communities from plants grown in Nebraska, USA.</title>
        <authorList>
            <person name="Schachtman D."/>
        </authorList>
    </citation>
    <scope>NUCLEOTIDE SEQUENCE [LARGE SCALE GENOMIC DNA]</scope>
    <source>
        <strain evidence="9 10">BE313</strain>
    </source>
</reference>
<dbReference type="CDD" id="cd00130">
    <property type="entry name" value="PAS"/>
    <property type="match status" value="3"/>
</dbReference>
<evidence type="ECO:0000256" key="1">
    <source>
        <dbReference type="ARBA" id="ARBA00000085"/>
    </source>
</evidence>
<feature type="domain" description="PAC" evidence="8">
    <location>
        <begin position="325"/>
        <end position="375"/>
    </location>
</feature>
<evidence type="ECO:0000259" key="6">
    <source>
        <dbReference type="PROSITE" id="PS50109"/>
    </source>
</evidence>
<comment type="caution">
    <text evidence="9">The sequence shown here is derived from an EMBL/GenBank/DDBJ whole genome shotgun (WGS) entry which is preliminary data.</text>
</comment>
<dbReference type="CDD" id="cd00082">
    <property type="entry name" value="HisKA"/>
    <property type="match status" value="1"/>
</dbReference>
<dbReference type="SMART" id="SM00091">
    <property type="entry name" value="PAS"/>
    <property type="match status" value="4"/>
</dbReference>
<keyword evidence="3" id="KW-0597">Phosphoprotein</keyword>
<keyword evidence="5" id="KW-0418">Kinase</keyword>
<dbReference type="NCBIfam" id="TIGR00229">
    <property type="entry name" value="sensory_box"/>
    <property type="match status" value="3"/>
</dbReference>
<dbReference type="SMART" id="SM00388">
    <property type="entry name" value="HisKA"/>
    <property type="match status" value="1"/>
</dbReference>
<dbReference type="Pfam" id="PF00989">
    <property type="entry name" value="PAS"/>
    <property type="match status" value="1"/>
</dbReference>
<dbReference type="Gene3D" id="3.30.565.10">
    <property type="entry name" value="Histidine kinase-like ATPase, C-terminal domain"/>
    <property type="match status" value="1"/>
</dbReference>
<proteinExistence type="predicted"/>
<feature type="domain" description="PAC" evidence="8">
    <location>
        <begin position="204"/>
        <end position="254"/>
    </location>
</feature>
<evidence type="ECO:0000256" key="4">
    <source>
        <dbReference type="ARBA" id="ARBA00022679"/>
    </source>
</evidence>
<gene>
    <name evidence="9" type="ORF">J2X19_000655</name>
</gene>
<dbReference type="SUPFAM" id="SSF55785">
    <property type="entry name" value="PYP-like sensor domain (PAS domain)"/>
    <property type="match status" value="3"/>
</dbReference>
<dbReference type="InterPro" id="IPR000014">
    <property type="entry name" value="PAS"/>
</dbReference>
<dbReference type="InterPro" id="IPR003661">
    <property type="entry name" value="HisK_dim/P_dom"/>
</dbReference>
<feature type="domain" description="PAS" evidence="7">
    <location>
        <begin position="14"/>
        <end position="73"/>
    </location>
</feature>
<dbReference type="PROSITE" id="PS50109">
    <property type="entry name" value="HIS_KIN"/>
    <property type="match status" value="1"/>
</dbReference>
<protein>
    <recommendedName>
        <fullName evidence="2">histidine kinase</fullName>
        <ecNumber evidence="2">2.7.13.3</ecNumber>
    </recommendedName>
</protein>
<dbReference type="EMBL" id="JAVDXT010000001">
    <property type="protein sequence ID" value="MDR7375997.1"/>
    <property type="molecule type" value="Genomic_DNA"/>
</dbReference>
<dbReference type="PRINTS" id="PR00344">
    <property type="entry name" value="BCTRLSENSOR"/>
</dbReference>
<evidence type="ECO:0000259" key="7">
    <source>
        <dbReference type="PROSITE" id="PS50112"/>
    </source>
</evidence>
<dbReference type="SUPFAM" id="SSF55874">
    <property type="entry name" value="ATPase domain of HSP90 chaperone/DNA topoisomerase II/histidine kinase"/>
    <property type="match status" value="1"/>
</dbReference>
<comment type="catalytic activity">
    <reaction evidence="1">
        <text>ATP + protein L-histidine = ADP + protein N-phospho-L-histidine.</text>
        <dbReference type="EC" id="2.7.13.3"/>
    </reaction>
</comment>
<dbReference type="SMART" id="SM00387">
    <property type="entry name" value="HATPase_c"/>
    <property type="match status" value="1"/>
</dbReference>
<evidence type="ECO:0000313" key="9">
    <source>
        <dbReference type="EMBL" id="MDR7375997.1"/>
    </source>
</evidence>
<dbReference type="InterPro" id="IPR036890">
    <property type="entry name" value="HATPase_C_sf"/>
</dbReference>
<dbReference type="InterPro" id="IPR035965">
    <property type="entry name" value="PAS-like_dom_sf"/>
</dbReference>
<dbReference type="InterPro" id="IPR004358">
    <property type="entry name" value="Sig_transdc_His_kin-like_C"/>
</dbReference>
<dbReference type="SMART" id="SM00086">
    <property type="entry name" value="PAC"/>
    <property type="match status" value="3"/>
</dbReference>
<feature type="domain" description="PAS" evidence="7">
    <location>
        <begin position="127"/>
        <end position="179"/>
    </location>
</feature>
<dbReference type="GO" id="GO:0008256">
    <property type="term" value="F:protein histidine pros-kinase activity"/>
    <property type="evidence" value="ECO:0007669"/>
    <property type="project" value="UniProtKB-EC"/>
</dbReference>
<dbReference type="InterPro" id="IPR013767">
    <property type="entry name" value="PAS_fold"/>
</dbReference>
<accession>A0ABU2C3U0</accession>
<dbReference type="PROSITE" id="PS50112">
    <property type="entry name" value="PAS"/>
    <property type="match status" value="3"/>
</dbReference>
<dbReference type="InterPro" id="IPR000700">
    <property type="entry name" value="PAS-assoc_C"/>
</dbReference>
<evidence type="ECO:0000259" key="8">
    <source>
        <dbReference type="PROSITE" id="PS50113"/>
    </source>
</evidence>
<keyword evidence="10" id="KW-1185">Reference proteome</keyword>
<dbReference type="SUPFAM" id="SSF47384">
    <property type="entry name" value="Homodimeric domain of signal transducing histidine kinase"/>
    <property type="match status" value="1"/>
</dbReference>
<dbReference type="RefSeq" id="WP_310370618.1">
    <property type="nucleotide sequence ID" value="NZ_JAVDXT010000001.1"/>
</dbReference>
<dbReference type="Pfam" id="PF13426">
    <property type="entry name" value="PAS_9"/>
    <property type="match status" value="2"/>
</dbReference>
<dbReference type="InterPro" id="IPR036097">
    <property type="entry name" value="HisK_dim/P_sf"/>
</dbReference>
<dbReference type="CDD" id="cd16922">
    <property type="entry name" value="HATPase_EvgS-ArcB-TorS-like"/>
    <property type="match status" value="1"/>
</dbReference>
<dbReference type="PANTHER" id="PTHR43047">
    <property type="entry name" value="TWO-COMPONENT HISTIDINE PROTEIN KINASE"/>
    <property type="match status" value="1"/>
</dbReference>
<feature type="domain" description="Histidine kinase" evidence="6">
    <location>
        <begin position="393"/>
        <end position="614"/>
    </location>
</feature>